<dbReference type="PANTHER" id="PTHR21248:SF22">
    <property type="entry name" value="PHOSPHOLIPASE D"/>
    <property type="match status" value="1"/>
</dbReference>
<evidence type="ECO:0000259" key="1">
    <source>
        <dbReference type="PROSITE" id="PS50035"/>
    </source>
</evidence>
<dbReference type="SUPFAM" id="SSF56024">
    <property type="entry name" value="Phospholipase D/nuclease"/>
    <property type="match status" value="2"/>
</dbReference>
<dbReference type="GeneID" id="14906093"/>
<dbReference type="eggNOG" id="ENOG502QYAZ">
    <property type="taxonomic scope" value="Eukaryota"/>
</dbReference>
<dbReference type="PANTHER" id="PTHR21248">
    <property type="entry name" value="CARDIOLIPIN SYNTHASE"/>
    <property type="match status" value="1"/>
</dbReference>
<reference evidence="2 3" key="1">
    <citation type="submission" date="2011-07" db="EMBL/GenBank/DDBJ databases">
        <authorList>
            <person name="Coyne R."/>
            <person name="Brami D."/>
            <person name="Johnson J."/>
            <person name="Hostetler J."/>
            <person name="Hannick L."/>
            <person name="Clark T."/>
            <person name="Cassidy-Hanley D."/>
            <person name="Inman J."/>
        </authorList>
    </citation>
    <scope>NUCLEOTIDE SEQUENCE [LARGE SCALE GENOMIC DNA]</scope>
    <source>
        <strain evidence="2 3">G5</strain>
    </source>
</reference>
<dbReference type="GO" id="GO:0030572">
    <property type="term" value="F:phosphatidyltransferase activity"/>
    <property type="evidence" value="ECO:0007669"/>
    <property type="project" value="UniProtKB-ARBA"/>
</dbReference>
<evidence type="ECO:0000313" key="3">
    <source>
        <dbReference type="Proteomes" id="UP000008983"/>
    </source>
</evidence>
<dbReference type="Pfam" id="PF13091">
    <property type="entry name" value="PLDc_2"/>
    <property type="match status" value="2"/>
</dbReference>
<name>G0QXQ2_ICHMU</name>
<keyword evidence="3" id="KW-1185">Reference proteome</keyword>
<dbReference type="RefSeq" id="XP_004031225.1">
    <property type="nucleotide sequence ID" value="XM_004031177.1"/>
</dbReference>
<dbReference type="EMBL" id="GL984086">
    <property type="protein sequence ID" value="EGR29989.1"/>
    <property type="molecule type" value="Genomic_DNA"/>
</dbReference>
<dbReference type="PROSITE" id="PS50035">
    <property type="entry name" value="PLD"/>
    <property type="match status" value="1"/>
</dbReference>
<dbReference type="AlphaFoldDB" id="G0QXQ2"/>
<dbReference type="InParanoid" id="G0QXQ2"/>
<accession>G0QXQ2</accession>
<organism evidence="2 3">
    <name type="scientific">Ichthyophthirius multifiliis</name>
    <name type="common">White spot disease agent</name>
    <name type="synonym">Ich</name>
    <dbReference type="NCBI Taxonomy" id="5932"/>
    <lineage>
        <taxon>Eukaryota</taxon>
        <taxon>Sar</taxon>
        <taxon>Alveolata</taxon>
        <taxon>Ciliophora</taxon>
        <taxon>Intramacronucleata</taxon>
        <taxon>Oligohymenophorea</taxon>
        <taxon>Hymenostomatida</taxon>
        <taxon>Ophryoglenina</taxon>
        <taxon>Ichthyophthirius</taxon>
    </lineage>
</organism>
<dbReference type="GO" id="GO:0032049">
    <property type="term" value="P:cardiolipin biosynthetic process"/>
    <property type="evidence" value="ECO:0007669"/>
    <property type="project" value="UniProtKB-ARBA"/>
</dbReference>
<dbReference type="InterPro" id="IPR025202">
    <property type="entry name" value="PLD-like_dom"/>
</dbReference>
<dbReference type="OrthoDB" id="14911at2759"/>
<feature type="domain" description="PLD phosphodiesterase" evidence="1">
    <location>
        <begin position="271"/>
        <end position="298"/>
    </location>
</feature>
<proteinExistence type="predicted"/>
<dbReference type="Proteomes" id="UP000008983">
    <property type="component" value="Unassembled WGS sequence"/>
</dbReference>
<evidence type="ECO:0000313" key="2">
    <source>
        <dbReference type="EMBL" id="EGR29989.1"/>
    </source>
</evidence>
<dbReference type="Gene3D" id="3.30.870.10">
    <property type="entry name" value="Endonuclease Chain A"/>
    <property type="match status" value="2"/>
</dbReference>
<sequence length="391" mass="47174">MTFFNIQFFKKQQEVNNKIKEQNKKFKPILFPHTQIIYKGIIQKKQHLQNLKNTYVIQNNISQKKGDQYFRTLWSYIDQAKTYAWLTTYAFNDSPTSNFTFKKLIQAQKRGVNVVLFVDDLQNNINKELIQQLIKAGGQFKSLNPTWSELYKNVSNQEFFRRHHEKLFIVDNFAIIDFQHILKWTWPPENRGIQDEIINQINHSKFRIKFIQPYYYPMKEFDDYLIKALQRGVEVEIITSQNRDQPAYQKLSNKNLMKNLTDEGCKVYEITDRLLHMKAYIIDDKYFTLGSLNNDRWSWRINNELNIFVQSEKETKKVYELYNHVKQQSNALFESKKEHGYLRLFKAKMWGLFLYLSECQMSKHLVLGNDGKWNIDIQEKNKNNDYWKRFQ</sequence>
<dbReference type="STRING" id="857967.G0QXQ2"/>
<protein>
    <recommendedName>
        <fullName evidence="1">PLD phosphodiesterase domain-containing protein</fullName>
    </recommendedName>
</protein>
<dbReference type="InterPro" id="IPR001736">
    <property type="entry name" value="PLipase_D/transphosphatidylase"/>
</dbReference>
<gene>
    <name evidence="2" type="ORF">IMG5_144630</name>
</gene>
<dbReference type="OMA" id="INYSADH"/>